<evidence type="ECO:0000313" key="1">
    <source>
        <dbReference type="EMBL" id="OLO48157.1"/>
    </source>
</evidence>
<organism evidence="1 2">
    <name type="scientific">Actinomyces oris</name>
    <dbReference type="NCBI Taxonomy" id="544580"/>
    <lineage>
        <taxon>Bacteria</taxon>
        <taxon>Bacillati</taxon>
        <taxon>Actinomycetota</taxon>
        <taxon>Actinomycetes</taxon>
        <taxon>Actinomycetales</taxon>
        <taxon>Actinomycetaceae</taxon>
        <taxon>Actinomyces</taxon>
    </lineage>
</organism>
<dbReference type="Proteomes" id="UP000186471">
    <property type="component" value="Unassembled WGS sequence"/>
</dbReference>
<accession>A0A1Q8VJ93</accession>
<reference evidence="1 2" key="1">
    <citation type="submission" date="2016-12" db="EMBL/GenBank/DDBJ databases">
        <title>Genomic comparison of strains in the 'Actinomyces naeslundii' group.</title>
        <authorList>
            <person name="Mughal S.R."/>
            <person name="Do T."/>
            <person name="Gilbert S.C."/>
            <person name="Witherden E.A."/>
            <person name="Didelot X."/>
            <person name="Beighton D."/>
        </authorList>
    </citation>
    <scope>NUCLEOTIDE SEQUENCE [LARGE SCALE GENOMIC DNA]</scope>
    <source>
        <strain evidence="1 2">R21091</strain>
    </source>
</reference>
<proteinExistence type="predicted"/>
<comment type="caution">
    <text evidence="1">The sequence shown here is derived from an EMBL/GenBank/DDBJ whole genome shotgun (WGS) entry which is preliminary data.</text>
</comment>
<dbReference type="EMBL" id="MSKK01000008">
    <property type="protein sequence ID" value="OLO48157.1"/>
    <property type="molecule type" value="Genomic_DNA"/>
</dbReference>
<name>A0A1Q8VJ93_9ACTO</name>
<dbReference type="OrthoDB" id="9893791at2"/>
<gene>
    <name evidence="1" type="ORF">BKH31_02715</name>
</gene>
<dbReference type="RefSeq" id="WP_075410956.1">
    <property type="nucleotide sequence ID" value="NZ_MSKK01000008.1"/>
</dbReference>
<protein>
    <submittedName>
        <fullName evidence="1">Uncharacterized protein</fullName>
    </submittedName>
</protein>
<sequence>MQCLTFLQTLLTMEAMAEYTDAARSRVAAGDAEHQNVLIEAEKIEELLSTGTLVIEPAPVPAHLTEAVRRFSSRIRARIEAGETVLKETLTEVEAVQRHLDAGELRIEPARIPAAA</sequence>
<evidence type="ECO:0000313" key="2">
    <source>
        <dbReference type="Proteomes" id="UP000186471"/>
    </source>
</evidence>
<dbReference type="AlphaFoldDB" id="A0A1Q8VJ93"/>